<comment type="similarity">
    <text evidence="1">Belongs to the Gfo/Idh/MocA family.</text>
</comment>
<evidence type="ECO:0000313" key="6">
    <source>
        <dbReference type="Proteomes" id="UP000007014"/>
    </source>
</evidence>
<dbReference type="Gramene" id="CMR475CT">
    <property type="protein sequence ID" value="CMR475CT"/>
    <property type="gene ID" value="CMR475C"/>
</dbReference>
<dbReference type="SUPFAM" id="SSF51735">
    <property type="entry name" value="NAD(P)-binding Rossmann-fold domains"/>
    <property type="match status" value="1"/>
</dbReference>
<proteinExistence type="inferred from homology"/>
<reference evidence="5 6" key="2">
    <citation type="journal article" date="2007" name="BMC Biol.">
        <title>A 100%-complete sequence reveals unusually simple genomic features in the hot-spring red alga Cyanidioschyzon merolae.</title>
        <authorList>
            <person name="Nozaki H."/>
            <person name="Takano H."/>
            <person name="Misumi O."/>
            <person name="Terasawa K."/>
            <person name="Matsuzaki M."/>
            <person name="Maruyama S."/>
            <person name="Nishida K."/>
            <person name="Yagisawa F."/>
            <person name="Yoshida Y."/>
            <person name="Fujiwara T."/>
            <person name="Takio S."/>
            <person name="Tamura K."/>
            <person name="Chung S.J."/>
            <person name="Nakamura S."/>
            <person name="Kuroiwa H."/>
            <person name="Tanaka K."/>
            <person name="Sato N."/>
            <person name="Kuroiwa T."/>
        </authorList>
    </citation>
    <scope>NUCLEOTIDE SEQUENCE [LARGE SCALE GENOMIC DNA]</scope>
    <source>
        <strain evidence="5 6">10D</strain>
    </source>
</reference>
<dbReference type="GO" id="GO:0016491">
    <property type="term" value="F:oxidoreductase activity"/>
    <property type="evidence" value="ECO:0007669"/>
    <property type="project" value="UniProtKB-KW"/>
</dbReference>
<dbReference type="Proteomes" id="UP000007014">
    <property type="component" value="Chromosome 18"/>
</dbReference>
<keyword evidence="6" id="KW-1185">Reference proteome</keyword>
<dbReference type="eggNOG" id="KOG2741">
    <property type="taxonomic scope" value="Eukaryota"/>
</dbReference>
<name>M1V6Y8_CYAM1</name>
<dbReference type="InterPro" id="IPR000683">
    <property type="entry name" value="Gfo/Idh/MocA-like_OxRdtase_N"/>
</dbReference>
<dbReference type="OMA" id="IGHVHAR"/>
<dbReference type="EMBL" id="AP006500">
    <property type="protein sequence ID" value="BAM82640.1"/>
    <property type="molecule type" value="Genomic_DNA"/>
</dbReference>
<evidence type="ECO:0000259" key="4">
    <source>
        <dbReference type="Pfam" id="PF22725"/>
    </source>
</evidence>
<protein>
    <submittedName>
        <fullName evidence="5">Probable inositol 2-dehydrogenase</fullName>
    </submittedName>
</protein>
<dbReference type="RefSeq" id="XP_005538676.1">
    <property type="nucleotide sequence ID" value="XM_005538619.1"/>
</dbReference>
<dbReference type="PANTHER" id="PTHR42840">
    <property type="entry name" value="NAD(P)-BINDING ROSSMANN-FOLD SUPERFAMILY PROTEIN-RELATED"/>
    <property type="match status" value="1"/>
</dbReference>
<dbReference type="Gene3D" id="3.30.360.10">
    <property type="entry name" value="Dihydrodipicolinate Reductase, domain 2"/>
    <property type="match status" value="1"/>
</dbReference>
<feature type="domain" description="GFO/IDH/MocA-like oxidoreductase" evidence="4">
    <location>
        <begin position="173"/>
        <end position="291"/>
    </location>
</feature>
<dbReference type="AlphaFoldDB" id="M1V6Y8"/>
<dbReference type="PANTHER" id="PTHR42840:SF3">
    <property type="entry name" value="BINDING ROSSMANN FOLD OXIDOREDUCTASE, PUTATIVE (AFU_ORTHOLOGUE AFUA_2G10240)-RELATED"/>
    <property type="match status" value="1"/>
</dbReference>
<dbReference type="OrthoDB" id="64915at2759"/>
<dbReference type="GO" id="GO:0000166">
    <property type="term" value="F:nucleotide binding"/>
    <property type="evidence" value="ECO:0007669"/>
    <property type="project" value="InterPro"/>
</dbReference>
<feature type="domain" description="Gfo/Idh/MocA-like oxidoreductase N-terminal" evidence="3">
    <location>
        <begin position="47"/>
        <end position="164"/>
    </location>
</feature>
<evidence type="ECO:0000256" key="2">
    <source>
        <dbReference type="ARBA" id="ARBA00023002"/>
    </source>
</evidence>
<dbReference type="Gene3D" id="3.40.50.720">
    <property type="entry name" value="NAD(P)-binding Rossmann-like Domain"/>
    <property type="match status" value="1"/>
</dbReference>
<evidence type="ECO:0000259" key="3">
    <source>
        <dbReference type="Pfam" id="PF01408"/>
    </source>
</evidence>
<accession>M1V6Y8</accession>
<dbReference type="Pfam" id="PF22725">
    <property type="entry name" value="GFO_IDH_MocA_C3"/>
    <property type="match status" value="1"/>
</dbReference>
<organism evidence="5 6">
    <name type="scientific">Cyanidioschyzon merolae (strain NIES-3377 / 10D)</name>
    <name type="common">Unicellular red alga</name>
    <dbReference type="NCBI Taxonomy" id="280699"/>
    <lineage>
        <taxon>Eukaryota</taxon>
        <taxon>Rhodophyta</taxon>
        <taxon>Bangiophyceae</taxon>
        <taxon>Cyanidiales</taxon>
        <taxon>Cyanidiaceae</taxon>
        <taxon>Cyanidioschyzon</taxon>
    </lineage>
</organism>
<dbReference type="SUPFAM" id="SSF55347">
    <property type="entry name" value="Glyceraldehyde-3-phosphate dehydrogenase-like, C-terminal domain"/>
    <property type="match status" value="1"/>
</dbReference>
<dbReference type="KEGG" id="cme:CYME_CMR475C"/>
<dbReference type="STRING" id="280699.M1V6Y8"/>
<dbReference type="Pfam" id="PF01408">
    <property type="entry name" value="GFO_IDH_MocA"/>
    <property type="match status" value="1"/>
</dbReference>
<keyword evidence="2" id="KW-0560">Oxidoreductase</keyword>
<evidence type="ECO:0000256" key="1">
    <source>
        <dbReference type="ARBA" id="ARBA00010928"/>
    </source>
</evidence>
<dbReference type="GeneID" id="16997131"/>
<dbReference type="InterPro" id="IPR030827">
    <property type="entry name" value="Myo_inos_IolG"/>
</dbReference>
<dbReference type="InterPro" id="IPR036291">
    <property type="entry name" value="NAD(P)-bd_dom_sf"/>
</dbReference>
<evidence type="ECO:0000313" key="5">
    <source>
        <dbReference type="EMBL" id="BAM82640.1"/>
    </source>
</evidence>
<dbReference type="InterPro" id="IPR055170">
    <property type="entry name" value="GFO_IDH_MocA-like_dom"/>
</dbReference>
<gene>
    <name evidence="5" type="ORF">CYME_CMR475C</name>
</gene>
<dbReference type="NCBIfam" id="TIGR04380">
    <property type="entry name" value="myo_inos_iolG"/>
    <property type="match status" value="1"/>
</dbReference>
<reference evidence="5 6" key="1">
    <citation type="journal article" date="2004" name="Nature">
        <title>Genome sequence of the ultrasmall unicellular red alga Cyanidioschyzon merolae 10D.</title>
        <authorList>
            <person name="Matsuzaki M."/>
            <person name="Misumi O."/>
            <person name="Shin-i T."/>
            <person name="Maruyama S."/>
            <person name="Takahara M."/>
            <person name="Miyagishima S."/>
            <person name="Mori T."/>
            <person name="Nishida K."/>
            <person name="Yagisawa F."/>
            <person name="Nishida K."/>
            <person name="Yoshida Y."/>
            <person name="Nishimura Y."/>
            <person name="Nakao S."/>
            <person name="Kobayashi T."/>
            <person name="Momoyama Y."/>
            <person name="Higashiyama T."/>
            <person name="Minoda A."/>
            <person name="Sano M."/>
            <person name="Nomoto H."/>
            <person name="Oishi K."/>
            <person name="Hayashi H."/>
            <person name="Ohta F."/>
            <person name="Nishizaka S."/>
            <person name="Haga S."/>
            <person name="Miura S."/>
            <person name="Morishita T."/>
            <person name="Kabeya Y."/>
            <person name="Terasawa K."/>
            <person name="Suzuki Y."/>
            <person name="Ishii Y."/>
            <person name="Asakawa S."/>
            <person name="Takano H."/>
            <person name="Ohta N."/>
            <person name="Kuroiwa H."/>
            <person name="Tanaka K."/>
            <person name="Shimizu N."/>
            <person name="Sugano S."/>
            <person name="Sato N."/>
            <person name="Nozaki H."/>
            <person name="Ogasawara N."/>
            <person name="Kohara Y."/>
            <person name="Kuroiwa T."/>
        </authorList>
    </citation>
    <scope>NUCLEOTIDE SEQUENCE [LARGE SCALE GENOMIC DNA]</scope>
    <source>
        <strain evidence="5 6">10D</strain>
    </source>
</reference>
<sequence length="380" mass="41977">MRMEQPAAFLSGKLQPLCLDRKFQLRVSGSRQQFRGRRRPILVARVGIGVIGAGRIGQVHAATIARLMNAELRGIADPIEAAGRKVAESFQTAYFPDYRTLLEDPDVQGVVIGSPTPFHAEQMIAAAEAGKHIFCEKPISNDLATIDRCLEVVRTSGVKLLVGFQRRFDSNFSYVRDQIERGTIGQVRMFHIHSRDPAPPPAEYLAKSGGIFLDMCSHDYDMARFVTGQEIEEVYVVGKAFDPEAQAANDLDTHITVLRMSGGVMGTIDNSRRCAYGYDQRIEVFGSDGSLIGQNKSKHSVVAAGQDGYHHGRPFDFFMDRYLEAYGNIMTAFVQMIERGTDPPVSGLDGRAPVLAALAAARSVKENRPVKLSEVDIRMR</sequence>
<dbReference type="HOGENOM" id="CLU_023194_0_3_1"/>